<gene>
    <name evidence="1" type="ORF">GCM10022422_18000</name>
</gene>
<accession>A0ABP7FBB2</accession>
<evidence type="ECO:0000313" key="2">
    <source>
        <dbReference type="Proteomes" id="UP001501367"/>
    </source>
</evidence>
<reference evidence="2" key="1">
    <citation type="journal article" date="2019" name="Int. J. Syst. Evol. Microbiol.">
        <title>The Global Catalogue of Microorganisms (GCM) 10K type strain sequencing project: providing services to taxonomists for standard genome sequencing and annotation.</title>
        <authorList>
            <consortium name="The Broad Institute Genomics Platform"/>
            <consortium name="The Broad Institute Genome Sequencing Center for Infectious Disease"/>
            <person name="Wu L."/>
            <person name="Ma J."/>
        </authorList>
    </citation>
    <scope>NUCLEOTIDE SEQUENCE [LARGE SCALE GENOMIC DNA]</scope>
    <source>
        <strain evidence="2">JCM 17336</strain>
    </source>
</reference>
<proteinExistence type="predicted"/>
<evidence type="ECO:0000313" key="1">
    <source>
        <dbReference type="EMBL" id="GAA3735493.1"/>
    </source>
</evidence>
<name>A0ABP7FBB2_9FLAO</name>
<protein>
    <submittedName>
        <fullName evidence="1">Uncharacterized protein</fullName>
    </submittedName>
</protein>
<dbReference type="EMBL" id="BAABDT010000003">
    <property type="protein sequence ID" value="GAA3735493.1"/>
    <property type="molecule type" value="Genomic_DNA"/>
</dbReference>
<organism evidence="1 2">
    <name type="scientific">Flavobacterium ginsengisoli</name>
    <dbReference type="NCBI Taxonomy" id="871694"/>
    <lineage>
        <taxon>Bacteria</taxon>
        <taxon>Pseudomonadati</taxon>
        <taxon>Bacteroidota</taxon>
        <taxon>Flavobacteriia</taxon>
        <taxon>Flavobacteriales</taxon>
        <taxon>Flavobacteriaceae</taxon>
        <taxon>Flavobacterium</taxon>
    </lineage>
</organism>
<dbReference type="Proteomes" id="UP001501367">
    <property type="component" value="Unassembled WGS sequence"/>
</dbReference>
<keyword evidence="2" id="KW-1185">Reference proteome</keyword>
<comment type="caution">
    <text evidence="1">The sequence shown here is derived from an EMBL/GenBank/DDBJ whole genome shotgun (WGS) entry which is preliminary data.</text>
</comment>
<sequence length="86" mass="10289">MSVNLATILLKFKSLFFFLEHIKTDILMTFYQSFIKQFLKHVNLRKTSLTKLIFNVIQKLNVNFTEKKHIENEPNINKLTLFLTKK</sequence>